<dbReference type="EMBL" id="MCGR01000005">
    <property type="protein sequence ID" value="ORY89787.1"/>
    <property type="molecule type" value="Genomic_DNA"/>
</dbReference>
<dbReference type="GO" id="GO:0008757">
    <property type="term" value="F:S-adenosylmethionine-dependent methyltransferase activity"/>
    <property type="evidence" value="ECO:0007669"/>
    <property type="project" value="TreeGrafter"/>
</dbReference>
<keyword evidence="2 5" id="KW-0808">Transferase</keyword>
<dbReference type="GO" id="GO:0032259">
    <property type="term" value="P:methylation"/>
    <property type="evidence" value="ECO:0007669"/>
    <property type="project" value="UniProtKB-KW"/>
</dbReference>
<dbReference type="PANTHER" id="PTHR10509:SF14">
    <property type="entry name" value="CAFFEOYL-COA O-METHYLTRANSFERASE 3-RELATED"/>
    <property type="match status" value="1"/>
</dbReference>
<dbReference type="Gene3D" id="3.40.50.150">
    <property type="entry name" value="Vaccinia Virus protein VP39"/>
    <property type="match status" value="1"/>
</dbReference>
<comment type="similarity">
    <text evidence="4">Belongs to the class I-like SAM-binding methyltransferase superfamily. Cation-dependent O-methyltransferase family.</text>
</comment>
<keyword evidence="3" id="KW-0949">S-adenosyl-L-methionine</keyword>
<organism evidence="5 6">
    <name type="scientific">Leucosporidium creatinivorum</name>
    <dbReference type="NCBI Taxonomy" id="106004"/>
    <lineage>
        <taxon>Eukaryota</taxon>
        <taxon>Fungi</taxon>
        <taxon>Dikarya</taxon>
        <taxon>Basidiomycota</taxon>
        <taxon>Pucciniomycotina</taxon>
        <taxon>Microbotryomycetes</taxon>
        <taxon>Leucosporidiales</taxon>
        <taxon>Leucosporidium</taxon>
    </lineage>
</organism>
<evidence type="ECO:0000256" key="4">
    <source>
        <dbReference type="ARBA" id="ARBA00023453"/>
    </source>
</evidence>
<comment type="caution">
    <text evidence="5">The sequence shown here is derived from an EMBL/GenBank/DDBJ whole genome shotgun (WGS) entry which is preliminary data.</text>
</comment>
<sequence>MGAAPTPHSRVVSLLAQALPLVAQDHPAYAALEEAHRVAAGLDSYLDDHSSPLIVPSTHAVHEKDVRQVWEDLLAATDAEDWQKRKEEGTTTYALNSGMCSGNYEASVIQQIALAAKSTRVLEIGLFTGTTTLALGLLPNIEEVVALDVEPYLETFDRPFWKRAGVSDKIQTLIAPATDSLRQLKSEGHPAFDLVFIDADKPSYKEYVSLLLELDLLTPEGIILADNTLYKALPWADWSRPDEDARNAGSNNKSVGEATQGIIDFNQFVRNDERLTAVVLPVRDGVTVIRRKI</sequence>
<dbReference type="InterPro" id="IPR029063">
    <property type="entry name" value="SAM-dependent_MTases_sf"/>
</dbReference>
<gene>
    <name evidence="5" type="ORF">BCR35DRAFT_300271</name>
</gene>
<dbReference type="Proteomes" id="UP000193467">
    <property type="component" value="Unassembled WGS sequence"/>
</dbReference>
<dbReference type="PROSITE" id="PS51682">
    <property type="entry name" value="SAM_OMT_I"/>
    <property type="match status" value="1"/>
</dbReference>
<dbReference type="STRING" id="106004.A0A1Y2G044"/>
<proteinExistence type="inferred from homology"/>
<dbReference type="Pfam" id="PF01596">
    <property type="entry name" value="Methyltransf_3"/>
    <property type="match status" value="1"/>
</dbReference>
<reference evidence="5 6" key="1">
    <citation type="submission" date="2016-07" db="EMBL/GenBank/DDBJ databases">
        <title>Pervasive Adenine N6-methylation of Active Genes in Fungi.</title>
        <authorList>
            <consortium name="DOE Joint Genome Institute"/>
            <person name="Mondo S.J."/>
            <person name="Dannebaum R.O."/>
            <person name="Kuo R.C."/>
            <person name="Labutti K."/>
            <person name="Haridas S."/>
            <person name="Kuo A."/>
            <person name="Salamov A."/>
            <person name="Ahrendt S.R."/>
            <person name="Lipzen A."/>
            <person name="Sullivan W."/>
            <person name="Andreopoulos W.B."/>
            <person name="Clum A."/>
            <person name="Lindquist E."/>
            <person name="Daum C."/>
            <person name="Ramamoorthy G.K."/>
            <person name="Gryganskyi A."/>
            <person name="Culley D."/>
            <person name="Magnuson J.K."/>
            <person name="James T.Y."/>
            <person name="O'Malley M.A."/>
            <person name="Stajich J.E."/>
            <person name="Spatafora J.W."/>
            <person name="Visel A."/>
            <person name="Grigoriev I.V."/>
        </authorList>
    </citation>
    <scope>NUCLEOTIDE SEQUENCE [LARGE SCALE GENOMIC DNA]</scope>
    <source>
        <strain evidence="5 6">62-1032</strain>
    </source>
</reference>
<dbReference type="InterPro" id="IPR002935">
    <property type="entry name" value="SAM_O-MeTrfase"/>
</dbReference>
<protein>
    <submittedName>
        <fullName evidence="5">O-methyltransferase-domain-containing protein</fullName>
    </submittedName>
</protein>
<dbReference type="InterPro" id="IPR050362">
    <property type="entry name" value="Cation-dep_OMT"/>
</dbReference>
<evidence type="ECO:0000313" key="6">
    <source>
        <dbReference type="Proteomes" id="UP000193467"/>
    </source>
</evidence>
<dbReference type="SUPFAM" id="SSF53335">
    <property type="entry name" value="S-adenosyl-L-methionine-dependent methyltransferases"/>
    <property type="match status" value="1"/>
</dbReference>
<dbReference type="PANTHER" id="PTHR10509">
    <property type="entry name" value="O-METHYLTRANSFERASE-RELATED"/>
    <property type="match status" value="1"/>
</dbReference>
<accession>A0A1Y2G044</accession>
<name>A0A1Y2G044_9BASI</name>
<evidence type="ECO:0000313" key="5">
    <source>
        <dbReference type="EMBL" id="ORY89787.1"/>
    </source>
</evidence>
<dbReference type="FunCoup" id="A0A1Y2G044">
    <property type="interactions" value="74"/>
</dbReference>
<evidence type="ECO:0000256" key="3">
    <source>
        <dbReference type="ARBA" id="ARBA00022691"/>
    </source>
</evidence>
<dbReference type="GO" id="GO:0008171">
    <property type="term" value="F:O-methyltransferase activity"/>
    <property type="evidence" value="ECO:0007669"/>
    <property type="project" value="InterPro"/>
</dbReference>
<keyword evidence="1 5" id="KW-0489">Methyltransferase</keyword>
<dbReference type="OrthoDB" id="10251242at2759"/>
<keyword evidence="6" id="KW-1185">Reference proteome</keyword>
<evidence type="ECO:0000256" key="2">
    <source>
        <dbReference type="ARBA" id="ARBA00022679"/>
    </source>
</evidence>
<evidence type="ECO:0000256" key="1">
    <source>
        <dbReference type="ARBA" id="ARBA00022603"/>
    </source>
</evidence>
<dbReference type="AlphaFoldDB" id="A0A1Y2G044"/>
<dbReference type="InParanoid" id="A0A1Y2G044"/>